<organism evidence="3 4">
    <name type="scientific">Trachymyrmex cornetzi</name>
    <dbReference type="NCBI Taxonomy" id="471704"/>
    <lineage>
        <taxon>Eukaryota</taxon>
        <taxon>Metazoa</taxon>
        <taxon>Ecdysozoa</taxon>
        <taxon>Arthropoda</taxon>
        <taxon>Hexapoda</taxon>
        <taxon>Insecta</taxon>
        <taxon>Pterygota</taxon>
        <taxon>Neoptera</taxon>
        <taxon>Endopterygota</taxon>
        <taxon>Hymenoptera</taxon>
        <taxon>Apocrita</taxon>
        <taxon>Aculeata</taxon>
        <taxon>Formicoidea</taxon>
        <taxon>Formicidae</taxon>
        <taxon>Myrmicinae</taxon>
        <taxon>Trachymyrmex</taxon>
    </lineage>
</organism>
<dbReference type="InterPro" id="IPR006578">
    <property type="entry name" value="MADF-dom"/>
</dbReference>
<dbReference type="PANTHER" id="PTHR12243">
    <property type="entry name" value="MADF DOMAIN TRANSCRIPTION FACTOR"/>
    <property type="match status" value="1"/>
</dbReference>
<dbReference type="GO" id="GO:0006357">
    <property type="term" value="P:regulation of transcription by RNA polymerase II"/>
    <property type="evidence" value="ECO:0007669"/>
    <property type="project" value="TreeGrafter"/>
</dbReference>
<dbReference type="SMART" id="SM00595">
    <property type="entry name" value="MADF"/>
    <property type="match status" value="1"/>
</dbReference>
<dbReference type="EMBL" id="KQ979422">
    <property type="protein sequence ID" value="KYN21648.1"/>
    <property type="molecule type" value="Genomic_DNA"/>
</dbReference>
<reference evidence="3 4" key="1">
    <citation type="submission" date="2015-09" db="EMBL/GenBank/DDBJ databases">
        <title>Trachymyrmex cornetzi WGS genome.</title>
        <authorList>
            <person name="Nygaard S."/>
            <person name="Hu H."/>
            <person name="Boomsma J."/>
            <person name="Zhang G."/>
        </authorList>
    </citation>
    <scope>NUCLEOTIDE SEQUENCE [LARGE SCALE GENOMIC DNA]</scope>
    <source>
        <strain evidence="3">Tcor2-1</strain>
        <tissue evidence="3">Whole body</tissue>
    </source>
</reference>
<feature type="region of interest" description="Disordered" evidence="1">
    <location>
        <begin position="36"/>
        <end position="59"/>
    </location>
</feature>
<evidence type="ECO:0000259" key="2">
    <source>
        <dbReference type="PROSITE" id="PS51029"/>
    </source>
</evidence>
<dbReference type="GO" id="GO:0005634">
    <property type="term" value="C:nucleus"/>
    <property type="evidence" value="ECO:0007669"/>
    <property type="project" value="TreeGrafter"/>
</dbReference>
<dbReference type="Pfam" id="PF10545">
    <property type="entry name" value="MADF_DNA_bdg"/>
    <property type="match status" value="1"/>
</dbReference>
<evidence type="ECO:0000313" key="4">
    <source>
        <dbReference type="Proteomes" id="UP000078492"/>
    </source>
</evidence>
<proteinExistence type="predicted"/>
<dbReference type="AlphaFoldDB" id="A0A151J9A4"/>
<gene>
    <name evidence="3" type="ORF">ALC57_05975</name>
</gene>
<accession>A0A151J9A4</accession>
<evidence type="ECO:0000256" key="1">
    <source>
        <dbReference type="SAM" id="MobiDB-lite"/>
    </source>
</evidence>
<dbReference type="Proteomes" id="UP000078492">
    <property type="component" value="Unassembled WGS sequence"/>
</dbReference>
<dbReference type="PROSITE" id="PS51029">
    <property type="entry name" value="MADF"/>
    <property type="match status" value="1"/>
</dbReference>
<name>A0A151J9A4_9HYME</name>
<keyword evidence="4" id="KW-1185">Reference proteome</keyword>
<sequence length="172" mass="19632">LQRHKCFATYDDKVDIIAVDDNNVVTMNTVETTEKQQAELQKSSKQQQQSSSSSATKIVDTTNSGLTSADAIDELLIEAVEQKRPLWDHSNRSKIKTDALWTEVSNIIGGVKSSVECKKRWGYLRDNYTKSKKLMKSYVRSESSAEDGRPVKSSFRFYNRMQFLETVIQNRP</sequence>
<dbReference type="GO" id="GO:0005667">
    <property type="term" value="C:transcription regulator complex"/>
    <property type="evidence" value="ECO:0007669"/>
    <property type="project" value="TreeGrafter"/>
</dbReference>
<dbReference type="PANTHER" id="PTHR12243:SF67">
    <property type="entry name" value="COREPRESSOR OF PANGOLIN, ISOFORM A-RELATED"/>
    <property type="match status" value="1"/>
</dbReference>
<protein>
    <recommendedName>
        <fullName evidence="2">MADF domain-containing protein</fullName>
    </recommendedName>
</protein>
<dbReference type="InterPro" id="IPR039353">
    <property type="entry name" value="TF_Adf1"/>
</dbReference>
<feature type="compositionally biased region" description="Low complexity" evidence="1">
    <location>
        <begin position="41"/>
        <end position="54"/>
    </location>
</feature>
<feature type="non-terminal residue" evidence="3">
    <location>
        <position position="1"/>
    </location>
</feature>
<feature type="domain" description="MADF" evidence="2">
    <location>
        <begin position="75"/>
        <end position="169"/>
    </location>
</feature>
<evidence type="ECO:0000313" key="3">
    <source>
        <dbReference type="EMBL" id="KYN21648.1"/>
    </source>
</evidence>